<dbReference type="AlphaFoldDB" id="A0A1G2LMF7"/>
<keyword evidence="1" id="KW-0472">Membrane</keyword>
<evidence type="ECO:0000313" key="2">
    <source>
        <dbReference type="EMBL" id="OHA12817.1"/>
    </source>
</evidence>
<feature type="transmembrane region" description="Helical" evidence="1">
    <location>
        <begin position="77"/>
        <end position="97"/>
    </location>
</feature>
<keyword evidence="1" id="KW-0812">Transmembrane</keyword>
<feature type="transmembrane region" description="Helical" evidence="1">
    <location>
        <begin position="28"/>
        <end position="46"/>
    </location>
</feature>
<accession>A0A1G2LMF7</accession>
<keyword evidence="1" id="KW-1133">Transmembrane helix</keyword>
<comment type="caution">
    <text evidence="2">The sequence shown here is derived from an EMBL/GenBank/DDBJ whole genome shotgun (WGS) entry which is preliminary data.</text>
</comment>
<name>A0A1G2LMF7_9BACT</name>
<sequence length="124" mass="14584">MIFVSYLYWHYTYGFRALLKEVSDLTDAFYNFFSVIYLLNTLFYPWHRYIEPYKSGFYVSELLWTLSQNLISRILGATVRLATVLMGIIITFLTIVIGFSFVLIWLILPVLIPIFFSLGIIVMI</sequence>
<dbReference type="EMBL" id="MHQY01000039">
    <property type="protein sequence ID" value="OHA12817.1"/>
    <property type="molecule type" value="Genomic_DNA"/>
</dbReference>
<evidence type="ECO:0000256" key="1">
    <source>
        <dbReference type="SAM" id="Phobius"/>
    </source>
</evidence>
<evidence type="ECO:0000313" key="3">
    <source>
        <dbReference type="Proteomes" id="UP000177171"/>
    </source>
</evidence>
<protein>
    <submittedName>
        <fullName evidence="2">Uncharacterized protein</fullName>
    </submittedName>
</protein>
<reference evidence="2 3" key="1">
    <citation type="journal article" date="2016" name="Nat. Commun.">
        <title>Thousands of microbial genomes shed light on interconnected biogeochemical processes in an aquifer system.</title>
        <authorList>
            <person name="Anantharaman K."/>
            <person name="Brown C.T."/>
            <person name="Hug L.A."/>
            <person name="Sharon I."/>
            <person name="Castelle C.J."/>
            <person name="Probst A.J."/>
            <person name="Thomas B.C."/>
            <person name="Singh A."/>
            <person name="Wilkins M.J."/>
            <person name="Karaoz U."/>
            <person name="Brodie E.L."/>
            <person name="Williams K.H."/>
            <person name="Hubbard S.S."/>
            <person name="Banfield J.F."/>
        </authorList>
    </citation>
    <scope>NUCLEOTIDE SEQUENCE [LARGE SCALE GENOMIC DNA]</scope>
</reference>
<feature type="transmembrane region" description="Helical" evidence="1">
    <location>
        <begin position="103"/>
        <end position="123"/>
    </location>
</feature>
<dbReference type="Proteomes" id="UP000177171">
    <property type="component" value="Unassembled WGS sequence"/>
</dbReference>
<gene>
    <name evidence="2" type="ORF">A3G49_03890</name>
</gene>
<proteinExistence type="predicted"/>
<organism evidence="2 3">
    <name type="scientific">Candidatus Sungbacteria bacterium RIFCSPLOWO2_12_FULL_41_11</name>
    <dbReference type="NCBI Taxonomy" id="1802286"/>
    <lineage>
        <taxon>Bacteria</taxon>
        <taxon>Candidatus Sungiibacteriota</taxon>
    </lineage>
</organism>